<dbReference type="EMBL" id="LUCH01017476">
    <property type="protein sequence ID" value="KAF5394951.1"/>
    <property type="molecule type" value="Genomic_DNA"/>
</dbReference>
<reference evidence="2" key="1">
    <citation type="submission" date="2019-05" db="EMBL/GenBank/DDBJ databases">
        <title>Annotation for the trematode Paragonimus heterotremus.</title>
        <authorList>
            <person name="Choi Y.-J."/>
        </authorList>
    </citation>
    <scope>NUCLEOTIDE SEQUENCE</scope>
    <source>
        <strain evidence="2">LC</strain>
    </source>
</reference>
<proteinExistence type="predicted"/>
<feature type="transmembrane region" description="Helical" evidence="1">
    <location>
        <begin position="46"/>
        <end position="67"/>
    </location>
</feature>
<gene>
    <name evidence="2" type="ORF">PHET_09278</name>
</gene>
<evidence type="ECO:0000313" key="3">
    <source>
        <dbReference type="Proteomes" id="UP000748531"/>
    </source>
</evidence>
<dbReference type="AlphaFoldDB" id="A0A8J4SZR3"/>
<evidence type="ECO:0000256" key="1">
    <source>
        <dbReference type="SAM" id="Phobius"/>
    </source>
</evidence>
<feature type="transmembrane region" description="Helical" evidence="1">
    <location>
        <begin position="106"/>
        <end position="127"/>
    </location>
</feature>
<keyword evidence="1" id="KW-0472">Membrane</keyword>
<name>A0A8J4SZR3_9TREM</name>
<feature type="transmembrane region" description="Helical" evidence="1">
    <location>
        <begin position="74"/>
        <end position="100"/>
    </location>
</feature>
<keyword evidence="3" id="KW-1185">Reference proteome</keyword>
<protein>
    <recommendedName>
        <fullName evidence="4">MARVEL domain-containing protein</fullName>
    </recommendedName>
</protein>
<sequence length="131" mass="13855">MGRALRTAFVVMVVVAAILGIVALALNRNVANSTRQSSTAQCVIAFNIIAIIVLLIAAIIYLVLIFADVYHTTVLLILSFVLVAVGLLSYIIACACGSIGTRFEEWLLSALWACLAATILGIVLAIFGSDD</sequence>
<keyword evidence="1" id="KW-1133">Transmembrane helix</keyword>
<comment type="caution">
    <text evidence="2">The sequence shown here is derived from an EMBL/GenBank/DDBJ whole genome shotgun (WGS) entry which is preliminary data.</text>
</comment>
<accession>A0A8J4SZR3</accession>
<dbReference type="Proteomes" id="UP000748531">
    <property type="component" value="Unassembled WGS sequence"/>
</dbReference>
<dbReference type="OrthoDB" id="6281407at2759"/>
<feature type="transmembrane region" description="Helical" evidence="1">
    <location>
        <begin position="7"/>
        <end position="26"/>
    </location>
</feature>
<evidence type="ECO:0000313" key="2">
    <source>
        <dbReference type="EMBL" id="KAF5394951.1"/>
    </source>
</evidence>
<keyword evidence="1" id="KW-0812">Transmembrane</keyword>
<organism evidence="2 3">
    <name type="scientific">Paragonimus heterotremus</name>
    <dbReference type="NCBI Taxonomy" id="100268"/>
    <lineage>
        <taxon>Eukaryota</taxon>
        <taxon>Metazoa</taxon>
        <taxon>Spiralia</taxon>
        <taxon>Lophotrochozoa</taxon>
        <taxon>Platyhelminthes</taxon>
        <taxon>Trematoda</taxon>
        <taxon>Digenea</taxon>
        <taxon>Plagiorchiida</taxon>
        <taxon>Troglotremata</taxon>
        <taxon>Troglotrematidae</taxon>
        <taxon>Paragonimus</taxon>
    </lineage>
</organism>
<evidence type="ECO:0008006" key="4">
    <source>
        <dbReference type="Google" id="ProtNLM"/>
    </source>
</evidence>